<proteinExistence type="predicted"/>
<keyword evidence="3" id="KW-1185">Reference proteome</keyword>
<gene>
    <name evidence="2" type="ORF">BFV95_4538</name>
</gene>
<organism evidence="2 3">
    <name type="scientific">Alteromonas macleodii</name>
    <name type="common">Pseudoalteromonas macleodii</name>
    <dbReference type="NCBI Taxonomy" id="28108"/>
    <lineage>
        <taxon>Bacteria</taxon>
        <taxon>Pseudomonadati</taxon>
        <taxon>Pseudomonadota</taxon>
        <taxon>Gammaproteobacteria</taxon>
        <taxon>Alteromonadales</taxon>
        <taxon>Alteromonadaceae</taxon>
        <taxon>Alteromonas/Salinimonas group</taxon>
        <taxon>Alteromonas</taxon>
    </lineage>
</organism>
<name>A0AB36FQL6_ALTMA</name>
<protein>
    <submittedName>
        <fullName evidence="2">Uncharacterized protein</fullName>
    </submittedName>
</protein>
<evidence type="ECO:0000313" key="3">
    <source>
        <dbReference type="Proteomes" id="UP000095392"/>
    </source>
</evidence>
<feature type="compositionally biased region" description="Polar residues" evidence="1">
    <location>
        <begin position="90"/>
        <end position="100"/>
    </location>
</feature>
<dbReference type="RefSeq" id="WP_069945291.1">
    <property type="nucleotide sequence ID" value="NZ_MIPW01000063.1"/>
</dbReference>
<reference evidence="2 3" key="1">
    <citation type="submission" date="2016-09" db="EMBL/GenBank/DDBJ databases">
        <title>Draft Genome Sequence of four Alteromonas macleodii strains isolated from copper coupons and grown long-term at elevated copper levels.</title>
        <authorList>
            <person name="Cusick K."/>
            <person name="Dale J."/>
            <person name="Little B."/>
            <person name="Biffinger J."/>
        </authorList>
    </citation>
    <scope>NUCLEOTIDE SEQUENCE [LARGE SCALE GENOMIC DNA]</scope>
    <source>
        <strain evidence="2 3">KCP01</strain>
    </source>
</reference>
<evidence type="ECO:0000256" key="1">
    <source>
        <dbReference type="SAM" id="MobiDB-lite"/>
    </source>
</evidence>
<dbReference type="Proteomes" id="UP000095392">
    <property type="component" value="Unassembled WGS sequence"/>
</dbReference>
<accession>A0AB36FQL6</accession>
<feature type="region of interest" description="Disordered" evidence="1">
    <location>
        <begin position="87"/>
        <end position="106"/>
    </location>
</feature>
<comment type="caution">
    <text evidence="2">The sequence shown here is derived from an EMBL/GenBank/DDBJ whole genome shotgun (WGS) entry which is preliminary data.</text>
</comment>
<evidence type="ECO:0000313" key="2">
    <source>
        <dbReference type="EMBL" id="OES24779.1"/>
    </source>
</evidence>
<sequence length="106" mass="12005">MKLALASKQDFSLMWKVHRALDMLKYCRTPLREQRLRQVIVGRLEQLGTGGFSRVVMGCELLIDNCCDKTSDFYDLSPQLKHAMQLAEDLQSNEAGSSEQPAKEGE</sequence>
<dbReference type="EMBL" id="MIPY01000058">
    <property type="protein sequence ID" value="OES24779.1"/>
    <property type="molecule type" value="Genomic_DNA"/>
</dbReference>
<dbReference type="AlphaFoldDB" id="A0AB36FQL6"/>